<sequence>MTTETTIATRLGIEPGMVVLEIGFDEDVDMDLRDAVAESAGNDLVEDADEVADMALVWFREEDGDLVDALVDASTPLAAGGVIWLLTPKVGRSSYVEPSDIAESGTAAGLLRSSSLNASPDWAGTRLVLPKA</sequence>
<comment type="caution">
    <text evidence="1">The sequence shown here is derived from an EMBL/GenBank/DDBJ whole genome shotgun (WGS) entry which is preliminary data.</text>
</comment>
<dbReference type="EMBL" id="JBHSOF010000003">
    <property type="protein sequence ID" value="MFC5662314.1"/>
    <property type="molecule type" value="Genomic_DNA"/>
</dbReference>
<keyword evidence="2" id="KW-1185">Reference proteome</keyword>
<proteinExistence type="predicted"/>
<protein>
    <submittedName>
        <fullName evidence="1">DUF3052 domain-containing protein</fullName>
    </submittedName>
</protein>
<dbReference type="RefSeq" id="WP_380223910.1">
    <property type="nucleotide sequence ID" value="NZ_JBHSOF010000003.1"/>
</dbReference>
<name>A0ABW0X025_9ACTN</name>
<organism evidence="1 2">
    <name type="scientific">Kitasatospora misakiensis</name>
    <dbReference type="NCBI Taxonomy" id="67330"/>
    <lineage>
        <taxon>Bacteria</taxon>
        <taxon>Bacillati</taxon>
        <taxon>Actinomycetota</taxon>
        <taxon>Actinomycetes</taxon>
        <taxon>Kitasatosporales</taxon>
        <taxon>Streptomycetaceae</taxon>
        <taxon>Kitasatospora</taxon>
    </lineage>
</organism>
<reference evidence="2" key="1">
    <citation type="journal article" date="2019" name="Int. J. Syst. Evol. Microbiol.">
        <title>The Global Catalogue of Microorganisms (GCM) 10K type strain sequencing project: providing services to taxonomists for standard genome sequencing and annotation.</title>
        <authorList>
            <consortium name="The Broad Institute Genomics Platform"/>
            <consortium name="The Broad Institute Genome Sequencing Center for Infectious Disease"/>
            <person name="Wu L."/>
            <person name="Ma J."/>
        </authorList>
    </citation>
    <scope>NUCLEOTIDE SEQUENCE [LARGE SCALE GENOMIC DNA]</scope>
    <source>
        <strain evidence="2">CGMCC 4.1437</strain>
    </source>
</reference>
<dbReference type="InterPro" id="IPR021412">
    <property type="entry name" value="DUF3052"/>
</dbReference>
<evidence type="ECO:0000313" key="1">
    <source>
        <dbReference type="EMBL" id="MFC5662314.1"/>
    </source>
</evidence>
<evidence type="ECO:0000313" key="2">
    <source>
        <dbReference type="Proteomes" id="UP001595975"/>
    </source>
</evidence>
<accession>A0ABW0X025</accession>
<dbReference type="Proteomes" id="UP001595975">
    <property type="component" value="Unassembled WGS sequence"/>
</dbReference>
<dbReference type="Pfam" id="PF11253">
    <property type="entry name" value="DUF3052"/>
    <property type="match status" value="1"/>
</dbReference>
<gene>
    <name evidence="1" type="ORF">ACFP3U_04890</name>
</gene>